<organism evidence="1 2">
    <name type="scientific">Microbacterium sediminis</name>
    <dbReference type="NCBI Taxonomy" id="904291"/>
    <lineage>
        <taxon>Bacteria</taxon>
        <taxon>Bacillati</taxon>
        <taxon>Actinomycetota</taxon>
        <taxon>Actinomycetes</taxon>
        <taxon>Micrococcales</taxon>
        <taxon>Microbacteriaceae</taxon>
        <taxon>Microbacterium</taxon>
    </lineage>
</organism>
<proteinExistence type="predicted"/>
<dbReference type="RefSeq" id="WP_067022653.1">
    <property type="nucleotide sequence ID" value="NZ_CP038256.1"/>
</dbReference>
<protein>
    <submittedName>
        <fullName evidence="1">Uncharacterized protein</fullName>
    </submittedName>
</protein>
<dbReference type="InterPro" id="IPR000182">
    <property type="entry name" value="GNAT_dom"/>
</dbReference>
<dbReference type="InterPro" id="IPR016181">
    <property type="entry name" value="Acyl_CoA_acyltransferase"/>
</dbReference>
<dbReference type="STRING" id="904291.A7J15_00270"/>
<gene>
    <name evidence="1" type="ORF">A7J15_00270</name>
</gene>
<dbReference type="Pfam" id="PF13302">
    <property type="entry name" value="Acetyltransf_3"/>
    <property type="match status" value="1"/>
</dbReference>
<dbReference type="EMBL" id="LXMD01000012">
    <property type="protein sequence ID" value="OCG75536.1"/>
    <property type="molecule type" value="Genomic_DNA"/>
</dbReference>
<name>A0A1B9NG17_9MICO</name>
<dbReference type="SUPFAM" id="SSF55729">
    <property type="entry name" value="Acyl-CoA N-acyltransferases (Nat)"/>
    <property type="match status" value="1"/>
</dbReference>
<dbReference type="PANTHER" id="PTHR43610:SF1">
    <property type="entry name" value="N-ACETYLTRANSFERASE DOMAIN-CONTAINING PROTEIN"/>
    <property type="match status" value="1"/>
</dbReference>
<dbReference type="Proteomes" id="UP000093355">
    <property type="component" value="Unassembled WGS sequence"/>
</dbReference>
<evidence type="ECO:0000313" key="1">
    <source>
        <dbReference type="EMBL" id="OCG75536.1"/>
    </source>
</evidence>
<dbReference type="PANTHER" id="PTHR43610">
    <property type="entry name" value="BLL6696 PROTEIN"/>
    <property type="match status" value="1"/>
</dbReference>
<reference evidence="1 2" key="1">
    <citation type="submission" date="2016-05" db="EMBL/GenBank/DDBJ databases">
        <authorList>
            <person name="Lavstsen T."/>
            <person name="Jespersen J.S."/>
        </authorList>
    </citation>
    <scope>NUCLEOTIDE SEQUENCE [LARGE SCALE GENOMIC DNA]</scope>
    <source>
        <strain evidence="1 2">YLB-01</strain>
    </source>
</reference>
<dbReference type="GO" id="GO:0016747">
    <property type="term" value="F:acyltransferase activity, transferring groups other than amino-acyl groups"/>
    <property type="evidence" value="ECO:0007669"/>
    <property type="project" value="InterPro"/>
</dbReference>
<dbReference type="AlphaFoldDB" id="A0A1B9NG17"/>
<evidence type="ECO:0000313" key="2">
    <source>
        <dbReference type="Proteomes" id="UP000093355"/>
    </source>
</evidence>
<dbReference type="OrthoDB" id="9795199at2"/>
<accession>A0A1B9NG17</accession>
<comment type="caution">
    <text evidence="1">The sequence shown here is derived from an EMBL/GenBank/DDBJ whole genome shotgun (WGS) entry which is preliminary data.</text>
</comment>
<dbReference type="Gene3D" id="3.40.630.30">
    <property type="match status" value="1"/>
</dbReference>
<dbReference type="PROSITE" id="PS51186">
    <property type="entry name" value="GNAT"/>
    <property type="match status" value="1"/>
</dbReference>
<keyword evidence="2" id="KW-1185">Reference proteome</keyword>
<sequence>MSFVDTPVLQNERVRLEPLRTDHAADLADAVAFEDLWRRAWYTRIPAPDEVPAEIERRLARQAMGEMAPWAIVDPATGRAVGMTSICSIAPDDLRVEIGYTWLRRDAQGAGINPAAKLLLLTRAFEALGCVRVEIRTNWHNHQSRAAIERLGAKLDGVLRSHTRMPDGQWRDTVVYSILATEWPQVKRGLESRLAYRG</sequence>